<evidence type="ECO:0000313" key="2">
    <source>
        <dbReference type="Proteomes" id="UP000239757"/>
    </source>
</evidence>
<sequence length="126" mass="14576">MIEGMAIDNKRLNLKDCNLCEQPVMKDHIFIRYFSRDVLYPISLKDKCGEHDEAKTTDCLDQECDQLELSFPSYDQDPKYKKISNFCDPLLRLNIPGSVKVNKCGVGLMSERDLEEMEQVQKLHSS</sequence>
<dbReference type="EMBL" id="KZ664029">
    <property type="protein sequence ID" value="PPS08292.1"/>
    <property type="molecule type" value="Genomic_DNA"/>
</dbReference>
<proteinExistence type="predicted"/>
<gene>
    <name evidence="1" type="ORF">GOBAR_AA12334</name>
</gene>
<dbReference type="OrthoDB" id="1751997at2759"/>
<name>A0A2P5XY77_GOSBA</name>
<evidence type="ECO:0000313" key="1">
    <source>
        <dbReference type="EMBL" id="PPS08292.1"/>
    </source>
</evidence>
<reference evidence="1 2" key="1">
    <citation type="submission" date="2015-01" db="EMBL/GenBank/DDBJ databases">
        <title>Genome of allotetraploid Gossypium barbadense reveals genomic plasticity and fiber elongation in cotton evolution.</title>
        <authorList>
            <person name="Chen X."/>
            <person name="Liu X."/>
            <person name="Zhao B."/>
            <person name="Zheng H."/>
            <person name="Hu Y."/>
            <person name="Lu G."/>
            <person name="Yang C."/>
            <person name="Chen J."/>
            <person name="Shan C."/>
            <person name="Zhang L."/>
            <person name="Zhou Y."/>
            <person name="Wang L."/>
            <person name="Guo W."/>
            <person name="Bai Y."/>
            <person name="Ruan J."/>
            <person name="Shangguan X."/>
            <person name="Mao Y."/>
            <person name="Jiang J."/>
            <person name="Zhu Y."/>
            <person name="Lei J."/>
            <person name="Kang H."/>
            <person name="Chen S."/>
            <person name="He X."/>
            <person name="Wang R."/>
            <person name="Wang Y."/>
            <person name="Chen J."/>
            <person name="Wang L."/>
            <person name="Yu S."/>
            <person name="Wang B."/>
            <person name="Wei J."/>
            <person name="Song S."/>
            <person name="Lu X."/>
            <person name="Gao Z."/>
            <person name="Gu W."/>
            <person name="Deng X."/>
            <person name="Ma D."/>
            <person name="Wang S."/>
            <person name="Liang W."/>
            <person name="Fang L."/>
            <person name="Cai C."/>
            <person name="Zhu X."/>
            <person name="Zhou B."/>
            <person name="Zhang Y."/>
            <person name="Chen Z."/>
            <person name="Xu S."/>
            <person name="Zhu R."/>
            <person name="Wang S."/>
            <person name="Zhang T."/>
            <person name="Zhao G."/>
        </authorList>
    </citation>
    <scope>NUCLEOTIDE SEQUENCE [LARGE SCALE GENOMIC DNA]</scope>
    <source>
        <strain evidence="2">cv. Xinhai21</strain>
        <tissue evidence="1">Leaf</tissue>
    </source>
</reference>
<dbReference type="AlphaFoldDB" id="A0A2P5XY77"/>
<accession>A0A2P5XY77</accession>
<dbReference type="Proteomes" id="UP000239757">
    <property type="component" value="Unassembled WGS sequence"/>
</dbReference>
<organism evidence="1 2">
    <name type="scientific">Gossypium barbadense</name>
    <name type="common">Sea Island cotton</name>
    <name type="synonym">Hibiscus barbadensis</name>
    <dbReference type="NCBI Taxonomy" id="3634"/>
    <lineage>
        <taxon>Eukaryota</taxon>
        <taxon>Viridiplantae</taxon>
        <taxon>Streptophyta</taxon>
        <taxon>Embryophyta</taxon>
        <taxon>Tracheophyta</taxon>
        <taxon>Spermatophyta</taxon>
        <taxon>Magnoliopsida</taxon>
        <taxon>eudicotyledons</taxon>
        <taxon>Gunneridae</taxon>
        <taxon>Pentapetalae</taxon>
        <taxon>rosids</taxon>
        <taxon>malvids</taxon>
        <taxon>Malvales</taxon>
        <taxon>Malvaceae</taxon>
        <taxon>Malvoideae</taxon>
        <taxon>Gossypium</taxon>
    </lineage>
</organism>
<protein>
    <submittedName>
        <fullName evidence="1">Uncharacterized protein</fullName>
    </submittedName>
</protein>